<keyword evidence="5" id="KW-1185">Reference proteome</keyword>
<dbReference type="EMBL" id="JAUOEM010000002">
    <property type="protein sequence ID" value="MDO5987085.1"/>
    <property type="molecule type" value="Genomic_DNA"/>
</dbReference>
<evidence type="ECO:0000313" key="4">
    <source>
        <dbReference type="EMBL" id="MDO5987085.1"/>
    </source>
</evidence>
<dbReference type="SUPFAM" id="SSF51126">
    <property type="entry name" value="Pectin lyase-like"/>
    <property type="match status" value="1"/>
</dbReference>
<dbReference type="InterPro" id="IPR026444">
    <property type="entry name" value="Secre_tail"/>
</dbReference>
<dbReference type="InterPro" id="IPR028974">
    <property type="entry name" value="TSP_type-3_rpt"/>
</dbReference>
<feature type="domain" description="Secretion system C-terminal sorting" evidence="3">
    <location>
        <begin position="803"/>
        <end position="877"/>
    </location>
</feature>
<organism evidence="4 5">
    <name type="scientific">Flavivirga amylovorans</name>
    <dbReference type="NCBI Taxonomy" id="870486"/>
    <lineage>
        <taxon>Bacteria</taxon>
        <taxon>Pseudomonadati</taxon>
        <taxon>Bacteroidota</taxon>
        <taxon>Flavobacteriia</taxon>
        <taxon>Flavobacteriales</taxon>
        <taxon>Flavobacteriaceae</taxon>
        <taxon>Flavivirga</taxon>
    </lineage>
</organism>
<evidence type="ECO:0000313" key="5">
    <source>
        <dbReference type="Proteomes" id="UP001176891"/>
    </source>
</evidence>
<proteinExistence type="predicted"/>
<dbReference type="NCBIfam" id="TIGR04183">
    <property type="entry name" value="Por_Secre_tail"/>
    <property type="match status" value="1"/>
</dbReference>
<comment type="caution">
    <text evidence="4">The sequence shown here is derived from an EMBL/GenBank/DDBJ whole genome shotgun (WGS) entry which is preliminary data.</text>
</comment>
<dbReference type="Gene3D" id="2.60.40.10">
    <property type="entry name" value="Immunoglobulins"/>
    <property type="match status" value="1"/>
</dbReference>
<dbReference type="RefSeq" id="WP_303281630.1">
    <property type="nucleotide sequence ID" value="NZ_BAABCZ010000005.1"/>
</dbReference>
<dbReference type="InterPro" id="IPR013783">
    <property type="entry name" value="Ig-like_fold"/>
</dbReference>
<protein>
    <submittedName>
        <fullName evidence="4">T9SS type A sorting domain-containing protein</fullName>
    </submittedName>
</protein>
<feature type="chain" id="PRO_5047453444" evidence="2">
    <location>
        <begin position="20"/>
        <end position="879"/>
    </location>
</feature>
<dbReference type="Proteomes" id="UP001176891">
    <property type="component" value="Unassembled WGS sequence"/>
</dbReference>
<evidence type="ECO:0000256" key="2">
    <source>
        <dbReference type="SAM" id="SignalP"/>
    </source>
</evidence>
<reference evidence="4" key="1">
    <citation type="submission" date="2023-07" db="EMBL/GenBank/DDBJ databases">
        <title>Two novel species in the genus Flavivirga.</title>
        <authorList>
            <person name="Kwon K."/>
        </authorList>
    </citation>
    <scope>NUCLEOTIDE SEQUENCE</scope>
    <source>
        <strain evidence="4">KACC 14157</strain>
    </source>
</reference>
<keyword evidence="1 2" id="KW-0732">Signal</keyword>
<dbReference type="SUPFAM" id="SSF103647">
    <property type="entry name" value="TSP type-3 repeat"/>
    <property type="match status" value="1"/>
</dbReference>
<dbReference type="InterPro" id="IPR003961">
    <property type="entry name" value="FN3_dom"/>
</dbReference>
<evidence type="ECO:0000256" key="1">
    <source>
        <dbReference type="ARBA" id="ARBA00022729"/>
    </source>
</evidence>
<evidence type="ECO:0000259" key="3">
    <source>
        <dbReference type="Pfam" id="PF18962"/>
    </source>
</evidence>
<accession>A0ABT8X0F4</accession>
<dbReference type="InterPro" id="IPR011050">
    <property type="entry name" value="Pectin_lyase_fold/virulence"/>
</dbReference>
<dbReference type="InterPro" id="IPR036116">
    <property type="entry name" value="FN3_sf"/>
</dbReference>
<name>A0ABT8X0F4_9FLAO</name>
<sequence>MKKKGLFLIFGFVTCFLFAQNESKIVFQTNNGCLQYVTDDEGNYIPDYSYAGYKYGEEPPDVSVSMTISPVSGDNTTHIQNALDAMAALPLNSNGFRGTLLLQAGTYPVSGIVTVRESGIVLRGVGQDSDPSTNTIIESTSTNSSTIPIRGGYTSSVNDSWTTRITGTTTKVTSSFIPAGSRTIALEDVSLYQVGDNIVITHPSTNAWLSSIDNGATASDAPWVTGELDMFFNRIITGINVAESKIILDVPVYDHLDLSLSQSEVYKYDRSKIKSNIGIENLRVDIRTTGEFDEAHAITAIRFQGVEDSWIRDVTALHFAYAGMDIRTANRVSIIGCSAIEPHSVVEGGKRYNFAAAQLTNNILFKDCFGNNGRHTFVSNGRNEASGIVFYNCSSDNDLATTEGHRRWTQGMLFDNITFTNPQVNRVLGLYNRGDFGTGHGWSTTHSTAWNITMPVDKGYIIQKPPGRQNYAIGCKGNPNISAPFTQPKGYVELENQTPLISSLYEAQLNFRLNKVLPPDAPSKLQVAFLNGNANIEWLDIAADETGYIIEFKTKASDDFSQLIALNANETVFTHDLTNTSADRVWYRVMATGVECLSPFSNVVEVSLDNDNDGIPNSFDQCPNTPNGATVDVNGCEIFSLPADNFSIKAIGESCVNSNNGTITISSATNLNYTATISLSGNLLDTQNFNNNTVFDGLIAGTYTVCITLESEPTFKRCSTLLIGEPEPLSVFSKINAKEKSVTLQLEGAETYIIELNSSIYTTSKPEIKLPLNNEKTLLQVKTNLDCQGIYEENIILGSDFTVYPNPVKNNTLNVLIRNLDDLKPVELRLFDINGTLIYKNSKALNDGKLSIDFSGLSKGVYLFRINTKTGIFNQMIIK</sequence>
<feature type="signal peptide" evidence="2">
    <location>
        <begin position="1"/>
        <end position="19"/>
    </location>
</feature>
<dbReference type="CDD" id="cd00063">
    <property type="entry name" value="FN3"/>
    <property type="match status" value="1"/>
</dbReference>
<gene>
    <name evidence="4" type="ORF">Q4Q39_06645</name>
</gene>
<dbReference type="SUPFAM" id="SSF49265">
    <property type="entry name" value="Fibronectin type III"/>
    <property type="match status" value="1"/>
</dbReference>
<dbReference type="Pfam" id="PF18962">
    <property type="entry name" value="Por_Secre_tail"/>
    <property type="match status" value="1"/>
</dbReference>